<dbReference type="GO" id="GO:0015344">
    <property type="term" value="F:siderophore uptake transmembrane transporter activity"/>
    <property type="evidence" value="ECO:0007669"/>
    <property type="project" value="TreeGrafter"/>
</dbReference>
<keyword evidence="12" id="KW-0732">Signal</keyword>
<dbReference type="Pfam" id="PF07715">
    <property type="entry name" value="Plug"/>
    <property type="match status" value="1"/>
</dbReference>
<protein>
    <submittedName>
        <fullName evidence="15">Copper transporter porin</fullName>
    </submittedName>
</protein>
<dbReference type="Gene3D" id="2.40.170.20">
    <property type="entry name" value="TonB-dependent receptor, beta-barrel domain"/>
    <property type="match status" value="1"/>
</dbReference>
<dbReference type="SUPFAM" id="SSF56935">
    <property type="entry name" value="Porins"/>
    <property type="match status" value="1"/>
</dbReference>
<proteinExistence type="inferred from homology"/>
<evidence type="ECO:0000256" key="6">
    <source>
        <dbReference type="ARBA" id="ARBA00023077"/>
    </source>
</evidence>
<keyword evidence="16" id="KW-1185">Reference proteome</keyword>
<evidence type="ECO:0000256" key="8">
    <source>
        <dbReference type="ARBA" id="ARBA00023170"/>
    </source>
</evidence>
<evidence type="ECO:0000256" key="3">
    <source>
        <dbReference type="ARBA" id="ARBA00022448"/>
    </source>
</evidence>
<feature type="signal peptide" evidence="12">
    <location>
        <begin position="1"/>
        <end position="21"/>
    </location>
</feature>
<evidence type="ECO:0000256" key="7">
    <source>
        <dbReference type="ARBA" id="ARBA00023136"/>
    </source>
</evidence>
<dbReference type="InterPro" id="IPR010100">
    <property type="entry name" value="TonB-dep_Cu_rcpt"/>
</dbReference>
<dbReference type="NCBIfam" id="TIGR01778">
    <property type="entry name" value="TonB-copper"/>
    <property type="match status" value="1"/>
</dbReference>
<dbReference type="GO" id="GO:0044718">
    <property type="term" value="P:siderophore transmembrane transport"/>
    <property type="evidence" value="ECO:0007669"/>
    <property type="project" value="TreeGrafter"/>
</dbReference>
<keyword evidence="8" id="KW-0675">Receptor</keyword>
<keyword evidence="6 11" id="KW-0798">TonB box</keyword>
<dbReference type="PROSITE" id="PS52016">
    <property type="entry name" value="TONB_DEPENDENT_REC_3"/>
    <property type="match status" value="1"/>
</dbReference>
<evidence type="ECO:0000259" key="14">
    <source>
        <dbReference type="Pfam" id="PF07715"/>
    </source>
</evidence>
<feature type="domain" description="TonB-dependent receptor plug" evidence="14">
    <location>
        <begin position="47"/>
        <end position="145"/>
    </location>
</feature>
<evidence type="ECO:0000256" key="12">
    <source>
        <dbReference type="SAM" id="SignalP"/>
    </source>
</evidence>
<dbReference type="RefSeq" id="WP_173058638.1">
    <property type="nucleotide sequence ID" value="NZ_AP022853.1"/>
</dbReference>
<evidence type="ECO:0000256" key="10">
    <source>
        <dbReference type="PROSITE-ProRule" id="PRU01360"/>
    </source>
</evidence>
<evidence type="ECO:0000256" key="4">
    <source>
        <dbReference type="ARBA" id="ARBA00022452"/>
    </source>
</evidence>
<accession>A0A6F8V7R2</accession>
<dbReference type="Gene3D" id="2.170.130.10">
    <property type="entry name" value="TonB-dependent receptor, plug domain"/>
    <property type="match status" value="1"/>
</dbReference>
<dbReference type="PROSITE" id="PS51257">
    <property type="entry name" value="PROKAR_LIPOPROTEIN"/>
    <property type="match status" value="1"/>
</dbReference>
<dbReference type="Pfam" id="PF00593">
    <property type="entry name" value="TonB_dep_Rec_b-barrel"/>
    <property type="match status" value="1"/>
</dbReference>
<keyword evidence="9 10" id="KW-0998">Cell outer membrane</keyword>
<dbReference type="InterPro" id="IPR037066">
    <property type="entry name" value="Plug_dom_sf"/>
</dbReference>
<dbReference type="Proteomes" id="UP000502260">
    <property type="component" value="Chromosome"/>
</dbReference>
<evidence type="ECO:0000313" key="15">
    <source>
        <dbReference type="EMBL" id="BCB25161.1"/>
    </source>
</evidence>
<name>A0A6F8V7R2_9PROT</name>
<dbReference type="CDD" id="cd01347">
    <property type="entry name" value="ligand_gated_channel"/>
    <property type="match status" value="1"/>
</dbReference>
<feature type="chain" id="PRO_5026173758" evidence="12">
    <location>
        <begin position="22"/>
        <end position="690"/>
    </location>
</feature>
<evidence type="ECO:0000313" key="16">
    <source>
        <dbReference type="Proteomes" id="UP000502260"/>
    </source>
</evidence>
<keyword evidence="7 10" id="KW-0472">Membrane</keyword>
<evidence type="ECO:0000256" key="11">
    <source>
        <dbReference type="RuleBase" id="RU003357"/>
    </source>
</evidence>
<dbReference type="PANTHER" id="PTHR30069:SF49">
    <property type="entry name" value="OUTER MEMBRANE PROTEIN C"/>
    <property type="match status" value="1"/>
</dbReference>
<evidence type="ECO:0000256" key="1">
    <source>
        <dbReference type="ARBA" id="ARBA00004571"/>
    </source>
</evidence>
<feature type="domain" description="TonB-dependent receptor-like beta-barrel" evidence="13">
    <location>
        <begin position="197"/>
        <end position="649"/>
    </location>
</feature>
<dbReference type="PANTHER" id="PTHR30069">
    <property type="entry name" value="TONB-DEPENDENT OUTER MEMBRANE RECEPTOR"/>
    <property type="match status" value="1"/>
</dbReference>
<comment type="subcellular location">
    <subcellularLocation>
        <location evidence="1 10">Cell outer membrane</location>
        <topology evidence="1 10">Multi-pass membrane protein</topology>
    </subcellularLocation>
</comment>
<keyword evidence="3 10" id="KW-0813">Transport</keyword>
<gene>
    <name evidence="15" type="primary">oprC</name>
    <name evidence="15" type="ORF">SKTS_00470</name>
</gene>
<keyword evidence="4 10" id="KW-1134">Transmembrane beta strand</keyword>
<dbReference type="AlphaFoldDB" id="A0A6F8V7R2"/>
<dbReference type="InterPro" id="IPR000531">
    <property type="entry name" value="Beta-barrel_TonB"/>
</dbReference>
<sequence>MLKHLWWGPVTGLLACNLAVAADDNKATQLGEVVVTAPMMEQPLVVVTDPKAPRQPVPAHDGADILKSIPGFAVIRKGGTDGDPVFRGMAASRLNILLDGEQIMGGCGMRMDPPTAYIFPESYDRITVIKGPQSVLYGPGSSAGTVLFERDIKRFAQPGWKFNGSLTAGSFGRNDQVADVRAGTPDFYFQGTGTRSDSNDYKDGDGKSVHSAYTRWSTSAAVGWTPDNDTRLEVSGVRSDGQAAYADRTMDGVKFSRENVGLKFEKKNLSQLVEKIEAQAYYNYVDHVMDNYTLRSVASTAARMVNNPDRETIGGRAAITLRFNDATKATVGADYQSNVHTLRTGMGATADNYTSAARSEDANFRNYGLFGELTHYLAERDKVVAGLRADSWNAQDKRAATLSTKDAASLMYSYTNPTAGMSRDKTLTSGFARYEHDLAVMPTTLYAGLGHTERFPDYWELISANKESLTTHSAFDTKPEKTNQLDAGMVFNNGKLTASLSGFYSKIDDYIMVQSGVVKTYAAGNRTISVVRNVDATTWGGEAGLSYALTGTWKADATLAYVHGDNDTDGTPLAQLPPLEVRLGLSYDNKTWSTGALLRLVSEQDRFDRNKGNIVGQDIGRTPGFGVFSLNAGYRPKKGVLIAGGIDNLFDKTYAEHISRSGAMVTGFDQTIRVNEPGRNIWIKLNIALD</sequence>
<dbReference type="EMBL" id="AP022853">
    <property type="protein sequence ID" value="BCB25161.1"/>
    <property type="molecule type" value="Genomic_DNA"/>
</dbReference>
<evidence type="ECO:0000256" key="9">
    <source>
        <dbReference type="ARBA" id="ARBA00023237"/>
    </source>
</evidence>
<dbReference type="GO" id="GO:0009279">
    <property type="term" value="C:cell outer membrane"/>
    <property type="evidence" value="ECO:0007669"/>
    <property type="project" value="UniProtKB-SubCell"/>
</dbReference>
<dbReference type="InterPro" id="IPR039426">
    <property type="entry name" value="TonB-dep_rcpt-like"/>
</dbReference>
<keyword evidence="5 10" id="KW-0812">Transmembrane</keyword>
<evidence type="ECO:0000256" key="2">
    <source>
        <dbReference type="ARBA" id="ARBA00009810"/>
    </source>
</evidence>
<comment type="similarity">
    <text evidence="2 10 11">Belongs to the TonB-dependent receptor family.</text>
</comment>
<reference evidence="16" key="1">
    <citation type="submission" date="2020-03" db="EMBL/GenBank/DDBJ databases">
        <title>Complete genome sequence of sulfur-oxidizing bacterium skT11.</title>
        <authorList>
            <person name="Kanda M."/>
            <person name="Kojima H."/>
            <person name="Fukui M."/>
        </authorList>
    </citation>
    <scope>NUCLEOTIDE SEQUENCE [LARGE SCALE GENOMIC DNA]</scope>
    <source>
        <strain evidence="16">skT11</strain>
    </source>
</reference>
<dbReference type="InterPro" id="IPR036942">
    <property type="entry name" value="Beta-barrel_TonB_sf"/>
</dbReference>
<evidence type="ECO:0000259" key="13">
    <source>
        <dbReference type="Pfam" id="PF00593"/>
    </source>
</evidence>
<dbReference type="InterPro" id="IPR012910">
    <property type="entry name" value="Plug_dom"/>
</dbReference>
<evidence type="ECO:0000256" key="5">
    <source>
        <dbReference type="ARBA" id="ARBA00022692"/>
    </source>
</evidence>
<dbReference type="KEGG" id="slac:SKTS_00470"/>
<organism evidence="15 16">
    <name type="scientific">Sulfurimicrobium lacus</name>
    <dbReference type="NCBI Taxonomy" id="2715678"/>
    <lineage>
        <taxon>Bacteria</taxon>
        <taxon>Pseudomonadati</taxon>
        <taxon>Pseudomonadota</taxon>
        <taxon>Betaproteobacteria</taxon>
        <taxon>Nitrosomonadales</taxon>
        <taxon>Sulfuricellaceae</taxon>
        <taxon>Sulfurimicrobium</taxon>
    </lineage>
</organism>